<keyword evidence="3 7" id="KW-0285">Flavoprotein</keyword>
<protein>
    <recommendedName>
        <fullName evidence="7">D-amino acid dehydrogenase</fullName>
        <ecNumber evidence="7">1.4.99.-</ecNumber>
    </recommendedName>
</protein>
<dbReference type="HAMAP" id="MF_01202">
    <property type="entry name" value="DadA"/>
    <property type="match status" value="1"/>
</dbReference>
<evidence type="ECO:0000256" key="1">
    <source>
        <dbReference type="ARBA" id="ARBA00001974"/>
    </source>
</evidence>
<evidence type="ECO:0000256" key="5">
    <source>
        <dbReference type="ARBA" id="ARBA00023002"/>
    </source>
</evidence>
<comment type="cofactor">
    <cofactor evidence="1 7">
        <name>FAD</name>
        <dbReference type="ChEBI" id="CHEBI:57692"/>
    </cofactor>
</comment>
<comment type="similarity">
    <text evidence="2 7">Belongs to the DadA oxidoreductase family.</text>
</comment>
<keyword evidence="4 7" id="KW-0274">FAD</keyword>
<keyword evidence="10" id="KW-1185">Reference proteome</keyword>
<evidence type="ECO:0000259" key="8">
    <source>
        <dbReference type="Pfam" id="PF01266"/>
    </source>
</evidence>
<dbReference type="SUPFAM" id="SSF54373">
    <property type="entry name" value="FAD-linked reductases, C-terminal domain"/>
    <property type="match status" value="1"/>
</dbReference>
<keyword evidence="5 7" id="KW-0560">Oxidoreductase</keyword>
<dbReference type="EC" id="1.4.99.-" evidence="7"/>
<evidence type="ECO:0000256" key="4">
    <source>
        <dbReference type="ARBA" id="ARBA00022827"/>
    </source>
</evidence>
<dbReference type="SUPFAM" id="SSF51905">
    <property type="entry name" value="FAD/NAD(P)-binding domain"/>
    <property type="match status" value="1"/>
</dbReference>
<feature type="domain" description="FAD dependent oxidoreductase" evidence="8">
    <location>
        <begin position="2"/>
        <end position="395"/>
    </location>
</feature>
<feature type="binding site" evidence="7">
    <location>
        <begin position="3"/>
        <end position="17"/>
    </location>
    <ligand>
        <name>FAD</name>
        <dbReference type="ChEBI" id="CHEBI:57692"/>
    </ligand>
</feature>
<dbReference type="Gene3D" id="3.50.50.60">
    <property type="entry name" value="FAD/NAD(P)-binding domain"/>
    <property type="match status" value="2"/>
</dbReference>
<reference evidence="9 10" key="1">
    <citation type="submission" date="2019-12" db="EMBL/GenBank/DDBJ databases">
        <title>Novel species isolated from a subtropical stream in China.</title>
        <authorList>
            <person name="Lu H."/>
        </authorList>
    </citation>
    <scope>NUCLEOTIDE SEQUENCE [LARGE SCALE GENOMIC DNA]</scope>
    <source>
        <strain evidence="9 10">CY13W</strain>
    </source>
</reference>
<dbReference type="NCBIfam" id="NF001933">
    <property type="entry name" value="PRK00711.1"/>
    <property type="match status" value="1"/>
</dbReference>
<dbReference type="RefSeq" id="WP_161037266.1">
    <property type="nucleotide sequence ID" value="NZ_WWCM01000001.1"/>
</dbReference>
<comment type="function">
    <text evidence="7">Oxidative deamination of D-amino acids.</text>
</comment>
<evidence type="ECO:0000256" key="3">
    <source>
        <dbReference type="ARBA" id="ARBA00022630"/>
    </source>
</evidence>
<evidence type="ECO:0000256" key="6">
    <source>
        <dbReference type="ARBA" id="ARBA00047884"/>
    </source>
</evidence>
<organism evidence="9 10">
    <name type="scientific">Duganella qianjiadongensis</name>
    <dbReference type="NCBI Taxonomy" id="2692176"/>
    <lineage>
        <taxon>Bacteria</taxon>
        <taxon>Pseudomonadati</taxon>
        <taxon>Pseudomonadota</taxon>
        <taxon>Betaproteobacteria</taxon>
        <taxon>Burkholderiales</taxon>
        <taxon>Oxalobacteraceae</taxon>
        <taxon>Telluria group</taxon>
        <taxon>Duganella</taxon>
    </lineage>
</organism>
<dbReference type="Proteomes" id="UP000478090">
    <property type="component" value="Unassembled WGS sequence"/>
</dbReference>
<gene>
    <name evidence="7" type="primary">dadA</name>
    <name evidence="9" type="ORF">GTP27_00630</name>
</gene>
<name>A0ABW9VFM2_9BURK</name>
<sequence>MRVVILGSGVIGVTSAYYLARAGHEVTVLDRQPGPALETSFANAGQISPGYASPWAAPGIPLKAMKWMLQRHAPLSITPDGTLFQLQWMWQMLQNCNAERYGVNKERMVRLAEYSRDCFKALRASTGIEYEGRQQGTTQLFRTQKQLDDAAKDIRVLEETGVPYELLTREQLVAAEPGLDQNKLVGGLRLPNDETGDCQLFTTRLTAMAEELGVKFRYNVDITRLMTAGEEIRGVQCGAEVVTADSYVVALGAYSTAFLKDLVKIPVYPLKGYSITVPIVNAASAPVSTILDETYKIAVTRFDDRIRVGGMAEIAGFDLRLNPRRRETLEMVVNDLFPGAGNTAEASFWTGLRPMTPDGTPVVGRTGVRNLFINTGHGTLGWTMSCGSAQLLADLISSRRPAIMADDLSVARYQPQHRSGRPQLANA</sequence>
<dbReference type="InterPro" id="IPR023080">
    <property type="entry name" value="DadA"/>
</dbReference>
<accession>A0ABW9VFM2</accession>
<evidence type="ECO:0000256" key="2">
    <source>
        <dbReference type="ARBA" id="ARBA00009410"/>
    </source>
</evidence>
<dbReference type="PANTHER" id="PTHR13847">
    <property type="entry name" value="SARCOSINE DEHYDROGENASE-RELATED"/>
    <property type="match status" value="1"/>
</dbReference>
<dbReference type="Pfam" id="PF01266">
    <property type="entry name" value="DAO"/>
    <property type="match status" value="1"/>
</dbReference>
<evidence type="ECO:0000256" key="7">
    <source>
        <dbReference type="HAMAP-Rule" id="MF_01202"/>
    </source>
</evidence>
<evidence type="ECO:0000313" key="9">
    <source>
        <dbReference type="EMBL" id="MYM37831.1"/>
    </source>
</evidence>
<dbReference type="Gene3D" id="3.30.9.10">
    <property type="entry name" value="D-Amino Acid Oxidase, subunit A, domain 2"/>
    <property type="match status" value="1"/>
</dbReference>
<comment type="catalytic activity">
    <reaction evidence="6 7">
        <text>a D-alpha-amino acid + A + H2O = a 2-oxocarboxylate + AH2 + NH4(+)</text>
        <dbReference type="Rhea" id="RHEA:18125"/>
        <dbReference type="ChEBI" id="CHEBI:13193"/>
        <dbReference type="ChEBI" id="CHEBI:15377"/>
        <dbReference type="ChEBI" id="CHEBI:17499"/>
        <dbReference type="ChEBI" id="CHEBI:28938"/>
        <dbReference type="ChEBI" id="CHEBI:35179"/>
        <dbReference type="ChEBI" id="CHEBI:59871"/>
    </reaction>
</comment>
<dbReference type="EMBL" id="WWCM01000001">
    <property type="protein sequence ID" value="MYM37831.1"/>
    <property type="molecule type" value="Genomic_DNA"/>
</dbReference>
<evidence type="ECO:0000313" key="10">
    <source>
        <dbReference type="Proteomes" id="UP000478090"/>
    </source>
</evidence>
<dbReference type="InterPro" id="IPR006076">
    <property type="entry name" value="FAD-dep_OxRdtase"/>
</dbReference>
<proteinExistence type="inferred from homology"/>
<comment type="caution">
    <text evidence="9">The sequence shown here is derived from an EMBL/GenBank/DDBJ whole genome shotgun (WGS) entry which is preliminary data.</text>
</comment>
<dbReference type="PANTHER" id="PTHR13847:SF280">
    <property type="entry name" value="D-AMINO ACID DEHYDROGENASE"/>
    <property type="match status" value="1"/>
</dbReference>
<dbReference type="InterPro" id="IPR036188">
    <property type="entry name" value="FAD/NAD-bd_sf"/>
</dbReference>